<protein>
    <submittedName>
        <fullName evidence="2">F-box/RNI superfamily protein, putative</fullName>
    </submittedName>
</protein>
<dbReference type="OrthoDB" id="612216at2759"/>
<dbReference type="Pfam" id="PF24758">
    <property type="entry name" value="LRR_At5g56370"/>
    <property type="match status" value="1"/>
</dbReference>
<dbReference type="InParanoid" id="A0A061F705"/>
<evidence type="ECO:0000313" key="3">
    <source>
        <dbReference type="Proteomes" id="UP000026915"/>
    </source>
</evidence>
<dbReference type="Gene3D" id="3.80.10.10">
    <property type="entry name" value="Ribonuclease Inhibitor"/>
    <property type="match status" value="1"/>
</dbReference>
<organism evidence="2 3">
    <name type="scientific">Theobroma cacao</name>
    <name type="common">Cacao</name>
    <name type="synonym">Cocoa</name>
    <dbReference type="NCBI Taxonomy" id="3641"/>
    <lineage>
        <taxon>Eukaryota</taxon>
        <taxon>Viridiplantae</taxon>
        <taxon>Streptophyta</taxon>
        <taxon>Embryophyta</taxon>
        <taxon>Tracheophyta</taxon>
        <taxon>Spermatophyta</taxon>
        <taxon>Magnoliopsida</taxon>
        <taxon>eudicotyledons</taxon>
        <taxon>Gunneridae</taxon>
        <taxon>Pentapetalae</taxon>
        <taxon>rosids</taxon>
        <taxon>malvids</taxon>
        <taxon>Malvales</taxon>
        <taxon>Malvaceae</taxon>
        <taxon>Byttnerioideae</taxon>
        <taxon>Theobroma</taxon>
    </lineage>
</organism>
<dbReference type="InterPro" id="IPR001810">
    <property type="entry name" value="F-box_dom"/>
</dbReference>
<dbReference type="CDD" id="cd22160">
    <property type="entry name" value="F-box_AtFBL13-like"/>
    <property type="match status" value="1"/>
</dbReference>
<dbReference type="eggNOG" id="ENOG502RXIZ">
    <property type="taxonomic scope" value="Eukaryota"/>
</dbReference>
<dbReference type="InterPro" id="IPR036047">
    <property type="entry name" value="F-box-like_dom_sf"/>
</dbReference>
<dbReference type="InterPro" id="IPR006566">
    <property type="entry name" value="FBD"/>
</dbReference>
<feature type="domain" description="F-box" evidence="1">
    <location>
        <begin position="12"/>
        <end position="64"/>
    </location>
</feature>
<gene>
    <name evidence="2" type="ORF">TCM_030981</name>
</gene>
<dbReference type="STRING" id="3641.A0A061F705"/>
<dbReference type="InterPro" id="IPR050232">
    <property type="entry name" value="FBL13/AtMIF1-like"/>
</dbReference>
<dbReference type="InterPro" id="IPR053781">
    <property type="entry name" value="F-box_AtFBL13-like"/>
</dbReference>
<dbReference type="AlphaFoldDB" id="A0A061F705"/>
<dbReference type="InterPro" id="IPR055411">
    <property type="entry name" value="LRR_FXL15/At3g58940/PEG3-like"/>
</dbReference>
<keyword evidence="3" id="KW-1185">Reference proteome</keyword>
<dbReference type="SUPFAM" id="SSF81383">
    <property type="entry name" value="F-box domain"/>
    <property type="match status" value="1"/>
</dbReference>
<dbReference type="PANTHER" id="PTHR31900">
    <property type="entry name" value="F-BOX/RNI SUPERFAMILY PROTEIN-RELATED"/>
    <property type="match status" value="1"/>
</dbReference>
<dbReference type="HOGENOM" id="CLU_010721_1_2_1"/>
<reference evidence="2 3" key="1">
    <citation type="journal article" date="2013" name="Genome Biol.">
        <title>The genome sequence of the most widely cultivated cacao type and its use to identify candidate genes regulating pod color.</title>
        <authorList>
            <person name="Motamayor J.C."/>
            <person name="Mockaitis K."/>
            <person name="Schmutz J."/>
            <person name="Haiminen N."/>
            <person name="Iii D.L."/>
            <person name="Cornejo O."/>
            <person name="Findley S.D."/>
            <person name="Zheng P."/>
            <person name="Utro F."/>
            <person name="Royaert S."/>
            <person name="Saski C."/>
            <person name="Jenkins J."/>
            <person name="Podicheti R."/>
            <person name="Zhao M."/>
            <person name="Scheffler B.E."/>
            <person name="Stack J.C."/>
            <person name="Feltus F.A."/>
            <person name="Mustiga G.M."/>
            <person name="Amores F."/>
            <person name="Phillips W."/>
            <person name="Marelli J.P."/>
            <person name="May G.D."/>
            <person name="Shapiro H."/>
            <person name="Ma J."/>
            <person name="Bustamante C.D."/>
            <person name="Schnell R.J."/>
            <person name="Main D."/>
            <person name="Gilbert D."/>
            <person name="Parida L."/>
            <person name="Kuhn D.N."/>
        </authorList>
    </citation>
    <scope>NUCLEOTIDE SEQUENCE [LARGE SCALE GENOMIC DNA]</scope>
    <source>
        <strain evidence="3">cv. Matina 1-6</strain>
    </source>
</reference>
<dbReference type="EMBL" id="CM001885">
    <property type="protein sequence ID" value="EOY12492.1"/>
    <property type="molecule type" value="Genomic_DNA"/>
</dbReference>
<dbReference type="OMA" id="VEAYINC"/>
<dbReference type="Gramene" id="Tc07v2_t003990.1">
    <property type="protein sequence ID" value="Tc07v2_p003990.1"/>
    <property type="gene ID" value="Tc07v2_g003990"/>
</dbReference>
<dbReference type="Gramene" id="EOY12492">
    <property type="protein sequence ID" value="EOY12492"/>
    <property type="gene ID" value="TCM_030981"/>
</dbReference>
<dbReference type="SMART" id="SM00256">
    <property type="entry name" value="FBOX"/>
    <property type="match status" value="1"/>
</dbReference>
<dbReference type="InterPro" id="IPR032675">
    <property type="entry name" value="LRR_dom_sf"/>
</dbReference>
<name>A0A061F705_THECC</name>
<sequence length="436" mass="50203">MATSCPLEYSERDRLSNLPDDLLCRIISNLPLRETIRASLLSRRWKNLFASMSRLNIDDKLEPAKRCRYGLKQVVDRVLFARKGDLEKFHLKFAIGKGPSPVDGWIQYALWHNVRELEIELQLPLSLEIFYVLPDGVLTCKTLVTLKLQARKLVFPKIPGKICLPGLKILYLELIEFTDDDSVQRLFSSCPRLEELVVQNCKLKNISKFEVSNPTLKRLTISYPEVYEYKHEVVINAPSLVYFKCYHFIARYFSYIDLQSLVEAYINCGPVLNSEFYDSGTADLIRGISRVQSLHLSGPLSVVLLLGRGPIPVLKNLTYLKINRCYHEGWERLLDYTPFLETLVFALEVLPDFTESIMNPPKEVPPCLLSHIKAIEFLSFRGMESEVEMAKYILKHAQVLENLIIHMIAKQKRQLNITEELLESPRASKKCQVVIV</sequence>
<dbReference type="Gene3D" id="1.20.1280.50">
    <property type="match status" value="1"/>
</dbReference>
<dbReference type="PROSITE" id="PS50181">
    <property type="entry name" value="FBOX"/>
    <property type="match status" value="1"/>
</dbReference>
<accession>A0A061F705</accession>
<dbReference type="Pfam" id="PF08387">
    <property type="entry name" value="FBD"/>
    <property type="match status" value="1"/>
</dbReference>
<dbReference type="SMART" id="SM00579">
    <property type="entry name" value="FBD"/>
    <property type="match status" value="1"/>
</dbReference>
<evidence type="ECO:0000259" key="1">
    <source>
        <dbReference type="PROSITE" id="PS50181"/>
    </source>
</evidence>
<proteinExistence type="predicted"/>
<dbReference type="KEGG" id="tcc:18593594"/>
<dbReference type="SUPFAM" id="SSF52047">
    <property type="entry name" value="RNI-like"/>
    <property type="match status" value="1"/>
</dbReference>
<dbReference type="Proteomes" id="UP000026915">
    <property type="component" value="Chromosome 7"/>
</dbReference>
<dbReference type="PANTHER" id="PTHR31900:SF34">
    <property type="entry name" value="EMB|CAB62440.1-RELATED"/>
    <property type="match status" value="1"/>
</dbReference>
<dbReference type="Pfam" id="PF00646">
    <property type="entry name" value="F-box"/>
    <property type="match status" value="1"/>
</dbReference>
<evidence type="ECO:0000313" key="2">
    <source>
        <dbReference type="EMBL" id="EOY12492.1"/>
    </source>
</evidence>